<protein>
    <submittedName>
        <fullName evidence="3">Endonuclease</fullName>
    </submittedName>
</protein>
<dbReference type="Proteomes" id="UP000268014">
    <property type="component" value="Unassembled WGS sequence"/>
</dbReference>
<dbReference type="AlphaFoldDB" id="A0A0N4WF37"/>
<dbReference type="EMBL" id="UZAF01017030">
    <property type="protein sequence ID" value="VDO37087.1"/>
    <property type="molecule type" value="Genomic_DNA"/>
</dbReference>
<accession>A0A0N4WF37</accession>
<reference evidence="3" key="1">
    <citation type="submission" date="2017-02" db="UniProtKB">
        <authorList>
            <consortium name="WormBaseParasite"/>
        </authorList>
    </citation>
    <scope>IDENTIFICATION</scope>
</reference>
<dbReference type="OMA" id="RTKTVIC"/>
<reference evidence="1 2" key="2">
    <citation type="submission" date="2018-11" db="EMBL/GenBank/DDBJ databases">
        <authorList>
            <consortium name="Pathogen Informatics"/>
        </authorList>
    </citation>
    <scope>NUCLEOTIDE SEQUENCE [LARGE SCALE GENOMIC DNA]</scope>
    <source>
        <strain evidence="1 2">MHpl1</strain>
    </source>
</reference>
<evidence type="ECO:0000313" key="1">
    <source>
        <dbReference type="EMBL" id="VDO37087.1"/>
    </source>
</evidence>
<sequence length="73" mass="8586">MLLRSQGYDRLPERRRTKTVICTLNARAIASEACIEDLLMQARKIKYDLIGLNEKRRYRLSHATFETGKELFL</sequence>
<dbReference type="OrthoDB" id="5856971at2759"/>
<dbReference type="WBParaSite" id="HPLM_0000929601-mRNA-1">
    <property type="protein sequence ID" value="HPLM_0000929601-mRNA-1"/>
    <property type="gene ID" value="HPLM_0000929601"/>
</dbReference>
<organism evidence="3">
    <name type="scientific">Haemonchus placei</name>
    <name type="common">Barber's pole worm</name>
    <dbReference type="NCBI Taxonomy" id="6290"/>
    <lineage>
        <taxon>Eukaryota</taxon>
        <taxon>Metazoa</taxon>
        <taxon>Ecdysozoa</taxon>
        <taxon>Nematoda</taxon>
        <taxon>Chromadorea</taxon>
        <taxon>Rhabditida</taxon>
        <taxon>Rhabditina</taxon>
        <taxon>Rhabditomorpha</taxon>
        <taxon>Strongyloidea</taxon>
        <taxon>Trichostrongylidae</taxon>
        <taxon>Haemonchus</taxon>
    </lineage>
</organism>
<proteinExistence type="predicted"/>
<keyword evidence="2" id="KW-1185">Reference proteome</keyword>
<gene>
    <name evidence="1" type="ORF">HPLM_LOCUS9288</name>
</gene>
<evidence type="ECO:0000313" key="3">
    <source>
        <dbReference type="WBParaSite" id="HPLM_0000929601-mRNA-1"/>
    </source>
</evidence>
<dbReference type="STRING" id="6290.A0A0N4WF37"/>
<evidence type="ECO:0000313" key="2">
    <source>
        <dbReference type="Proteomes" id="UP000268014"/>
    </source>
</evidence>
<name>A0A0N4WF37_HAEPC</name>